<dbReference type="PANTHER" id="PTHR47926:SF436">
    <property type="entry name" value="PENTATRICOPEPTIDE REPEAT-CONTAINING PROTEIN ELI1, CHLOROPLASTIC-LIKE ISOFORM X2"/>
    <property type="match status" value="1"/>
</dbReference>
<dbReference type="FunFam" id="1.25.40.10:FF:000344">
    <property type="entry name" value="Pentatricopeptide repeat-containing protein"/>
    <property type="match status" value="1"/>
</dbReference>
<feature type="repeat" description="PPR" evidence="3">
    <location>
        <begin position="203"/>
        <end position="237"/>
    </location>
</feature>
<comment type="similarity">
    <text evidence="1">Belongs to the PPR family. PCMP-H subfamily.</text>
</comment>
<comment type="caution">
    <text evidence="5">The sequence shown here is derived from an EMBL/GenBank/DDBJ whole genome shotgun (WGS) entry which is preliminary data.</text>
</comment>
<keyword evidence="2" id="KW-0677">Repeat</keyword>
<feature type="repeat" description="PPR" evidence="3">
    <location>
        <begin position="304"/>
        <end position="338"/>
    </location>
</feature>
<dbReference type="Pfam" id="PF13812">
    <property type="entry name" value="PPR_3"/>
    <property type="match status" value="1"/>
</dbReference>
<evidence type="ECO:0000313" key="6">
    <source>
        <dbReference type="Proteomes" id="UP000594638"/>
    </source>
</evidence>
<sequence length="844" mass="94075">MAIATISTTTAIPILTTQIQIKPEPISTNSNSKKGSLKSCKNLQEIKQLHAHITKQGSLHSSSTLTKLIAKYSQVGSLESLEYGQKAFEIFKGDGEYSNSNEIYLYNCLIKGNSVAGFFTEAILLYVEMMIEGVEPDNYTFPFVLSACAKSSRLFEGVQVHGSLMKMGFQDDIFISNSLIHFYGERGEIDEAKRVFDKMHERNVVSWTSLISGCAKMDQPKEAVSLFFEMVKEGIQPNEVTMVSTISACAKLGDLDLGNSVCAHIQESRLTFNAVMVNALVDMSMKCGDIEMAKQLFDDCTDRNLVLYNTILSNYVRLGKEKEALDMFCELLEQGPAPDRVTMLSAIAASAELGNLCFGRQCHAYVLRNGLESWDNIGNAIIDMYTKCCKQKWACRVFDRMSNKTIVSWNSLIAGFVRNGDVESAQSMFYEMPKRNLVSWNTMIRALVQESCFNDAIELFRIMHNEGVRADRVTMMSVASACGYLGALDIAKWTYTYVGKYGIQCDMRLSTALVDMFARCGDPQSAMEVFETMKERDVSAWTAAIGAMAMGGNGVRAVELFYEMLRQGVKPDEVVFVGVLTACSHAGLVEQGMDIFRNMKGSHGITPQIVHYGCVVDLLGRAGLLDEALDIIKCMPMEPSDAIWGALLAACRIHKNEKMATHVVQILSVSAKEKTGIQVLLSNIYASAGKWRDVANVRMHMKEKGIQKVPGSSSIELNGVVHEFTSDAESHPENALTDSMLQEMNCRLRDSGYVPDLTNVLQDIDKQEKEFLLSQHSEKQAIAFGLIHSEHGTPIRVVKNLRMCSDCHSFAKMVSKIYDREIVVRDNNRFHFFQQGLCSCHDHW</sequence>
<gene>
    <name evidence="5" type="ORF">OLEA9_A110933</name>
</gene>
<dbReference type="Pfam" id="PF14432">
    <property type="entry name" value="DYW_deaminase"/>
    <property type="match status" value="1"/>
</dbReference>
<feature type="repeat" description="PPR" evidence="3">
    <location>
        <begin position="537"/>
        <end position="571"/>
    </location>
</feature>
<reference evidence="5 6" key="1">
    <citation type="submission" date="2019-12" db="EMBL/GenBank/DDBJ databases">
        <authorList>
            <person name="Alioto T."/>
            <person name="Alioto T."/>
            <person name="Gomez Garrido J."/>
        </authorList>
    </citation>
    <scope>NUCLEOTIDE SEQUENCE [LARGE SCALE GENOMIC DNA]</scope>
</reference>
<feature type="repeat" description="PPR" evidence="3">
    <location>
        <begin position="506"/>
        <end position="536"/>
    </location>
</feature>
<dbReference type="InterPro" id="IPR002885">
    <property type="entry name" value="PPR_rpt"/>
</dbReference>
<dbReference type="FunFam" id="1.25.40.10:FF:000436">
    <property type="entry name" value="Pentatricopeptide repeat-containing protein At5g39350 family"/>
    <property type="match status" value="1"/>
</dbReference>
<evidence type="ECO:0000256" key="2">
    <source>
        <dbReference type="ARBA" id="ARBA00022737"/>
    </source>
</evidence>
<evidence type="ECO:0000313" key="5">
    <source>
        <dbReference type="EMBL" id="CAA2954660.1"/>
    </source>
</evidence>
<dbReference type="NCBIfam" id="TIGR00756">
    <property type="entry name" value="PPR"/>
    <property type="match status" value="8"/>
</dbReference>
<feature type="repeat" description="PPR" evidence="3">
    <location>
        <begin position="102"/>
        <end position="136"/>
    </location>
</feature>
<evidence type="ECO:0000256" key="1">
    <source>
        <dbReference type="ARBA" id="ARBA00006643"/>
    </source>
</evidence>
<feature type="repeat" description="PPR" evidence="3">
    <location>
        <begin position="405"/>
        <end position="439"/>
    </location>
</feature>
<proteinExistence type="inferred from homology"/>
<dbReference type="EMBL" id="CACTIH010000121">
    <property type="protein sequence ID" value="CAA2954660.1"/>
    <property type="molecule type" value="Genomic_DNA"/>
</dbReference>
<dbReference type="Gene3D" id="1.25.40.10">
    <property type="entry name" value="Tetratricopeptide repeat domain"/>
    <property type="match status" value="5"/>
</dbReference>
<dbReference type="FunFam" id="1.25.40.10:FF:001238">
    <property type="entry name" value="Pentatricopeptide repeat-containing protein At3g22690"/>
    <property type="match status" value="1"/>
</dbReference>
<dbReference type="Proteomes" id="UP000594638">
    <property type="component" value="Unassembled WGS sequence"/>
</dbReference>
<dbReference type="GO" id="GO:0003723">
    <property type="term" value="F:RNA binding"/>
    <property type="evidence" value="ECO:0007669"/>
    <property type="project" value="InterPro"/>
</dbReference>
<dbReference type="Pfam" id="PF01535">
    <property type="entry name" value="PPR"/>
    <property type="match status" value="5"/>
</dbReference>
<feature type="repeat" description="PPR" evidence="3">
    <location>
        <begin position="172"/>
        <end position="202"/>
    </location>
</feature>
<dbReference type="GO" id="GO:0009451">
    <property type="term" value="P:RNA modification"/>
    <property type="evidence" value="ECO:0007669"/>
    <property type="project" value="InterPro"/>
</dbReference>
<keyword evidence="6" id="KW-1185">Reference proteome</keyword>
<dbReference type="InterPro" id="IPR046960">
    <property type="entry name" value="PPR_At4g14850-like_plant"/>
</dbReference>
<name>A0A8S0PLQ9_OLEEU</name>
<dbReference type="InterPro" id="IPR032867">
    <property type="entry name" value="DYW_dom"/>
</dbReference>
<dbReference type="FunFam" id="1.25.40.10:FF:000329">
    <property type="entry name" value="Pentatricopeptide repeat-containing protein"/>
    <property type="match status" value="1"/>
</dbReference>
<dbReference type="PANTHER" id="PTHR47926">
    <property type="entry name" value="PENTATRICOPEPTIDE REPEAT-CONTAINING PROTEIN"/>
    <property type="match status" value="1"/>
</dbReference>
<dbReference type="SUPFAM" id="SSF48452">
    <property type="entry name" value="TPR-like"/>
    <property type="match status" value="1"/>
</dbReference>
<dbReference type="PROSITE" id="PS51375">
    <property type="entry name" value="PPR"/>
    <property type="match status" value="7"/>
</dbReference>
<dbReference type="GO" id="GO:0008270">
    <property type="term" value="F:zinc ion binding"/>
    <property type="evidence" value="ECO:0007669"/>
    <property type="project" value="InterPro"/>
</dbReference>
<protein>
    <submittedName>
        <fullName evidence="5">Pentatricopeptide repeat-containing At3g22690</fullName>
    </submittedName>
</protein>
<dbReference type="Gramene" id="OE9A110933T1">
    <property type="protein sequence ID" value="OE9A110933C1"/>
    <property type="gene ID" value="OE9A110933"/>
</dbReference>
<feature type="domain" description="DYW" evidence="4">
    <location>
        <begin position="752"/>
        <end position="844"/>
    </location>
</feature>
<dbReference type="Pfam" id="PF20431">
    <property type="entry name" value="E_motif"/>
    <property type="match status" value="1"/>
</dbReference>
<dbReference type="InterPro" id="IPR011990">
    <property type="entry name" value="TPR-like_helical_dom_sf"/>
</dbReference>
<accession>A0A8S0PLQ9</accession>
<evidence type="ECO:0000256" key="3">
    <source>
        <dbReference type="PROSITE-ProRule" id="PRU00708"/>
    </source>
</evidence>
<dbReference type="AlphaFoldDB" id="A0A8S0PLQ9"/>
<evidence type="ECO:0000259" key="4">
    <source>
        <dbReference type="Pfam" id="PF14432"/>
    </source>
</evidence>
<dbReference type="Pfam" id="PF13041">
    <property type="entry name" value="PPR_2"/>
    <property type="match status" value="2"/>
</dbReference>
<dbReference type="OrthoDB" id="731539at2759"/>
<organism evidence="5 6">
    <name type="scientific">Olea europaea subsp. europaea</name>
    <dbReference type="NCBI Taxonomy" id="158383"/>
    <lineage>
        <taxon>Eukaryota</taxon>
        <taxon>Viridiplantae</taxon>
        <taxon>Streptophyta</taxon>
        <taxon>Embryophyta</taxon>
        <taxon>Tracheophyta</taxon>
        <taxon>Spermatophyta</taxon>
        <taxon>Magnoliopsida</taxon>
        <taxon>eudicotyledons</taxon>
        <taxon>Gunneridae</taxon>
        <taxon>Pentapetalae</taxon>
        <taxon>asterids</taxon>
        <taxon>lamiids</taxon>
        <taxon>Lamiales</taxon>
        <taxon>Oleaceae</taxon>
        <taxon>Oleeae</taxon>
        <taxon>Olea</taxon>
    </lineage>
</organism>
<dbReference type="InterPro" id="IPR046848">
    <property type="entry name" value="E_motif"/>
</dbReference>